<organism evidence="1 2">
    <name type="scientific">Pelomonas dachongensis</name>
    <dbReference type="NCBI Taxonomy" id="3299029"/>
    <lineage>
        <taxon>Bacteria</taxon>
        <taxon>Pseudomonadati</taxon>
        <taxon>Pseudomonadota</taxon>
        <taxon>Betaproteobacteria</taxon>
        <taxon>Burkholderiales</taxon>
        <taxon>Sphaerotilaceae</taxon>
        <taxon>Roseateles</taxon>
    </lineage>
</organism>
<comment type="caution">
    <text evidence="1">The sequence shown here is derived from an EMBL/GenBank/DDBJ whole genome shotgun (WGS) entry which is preliminary data.</text>
</comment>
<dbReference type="RefSeq" id="WP_394469318.1">
    <property type="nucleotide sequence ID" value="NZ_JBIGHY010000002.1"/>
</dbReference>
<name>A0ABW7EIF0_9BURK</name>
<sequence length="44" mass="5352">MKRRGLLLWAALPVLAQPQVEVEVESTRRHAPRWNRCLGWERRW</sequence>
<evidence type="ECO:0000313" key="2">
    <source>
        <dbReference type="Proteomes" id="UP001606300"/>
    </source>
</evidence>
<accession>A0ABW7EIF0</accession>
<gene>
    <name evidence="1" type="ORF">ACG02S_04865</name>
</gene>
<proteinExistence type="predicted"/>
<dbReference type="Proteomes" id="UP001606300">
    <property type="component" value="Unassembled WGS sequence"/>
</dbReference>
<reference evidence="1 2" key="1">
    <citation type="submission" date="2024-09" db="EMBL/GenBank/DDBJ databases">
        <title>Novel species of the genus Pelomonas and Roseateles isolated from streams.</title>
        <authorList>
            <person name="Lu H."/>
        </authorList>
    </citation>
    <scope>NUCLEOTIDE SEQUENCE [LARGE SCALE GENOMIC DNA]</scope>
    <source>
        <strain evidence="1 2">DC23W</strain>
    </source>
</reference>
<keyword evidence="2" id="KW-1185">Reference proteome</keyword>
<protein>
    <submittedName>
        <fullName evidence="1">Uncharacterized protein</fullName>
    </submittedName>
</protein>
<evidence type="ECO:0000313" key="1">
    <source>
        <dbReference type="EMBL" id="MFG6413226.1"/>
    </source>
</evidence>
<dbReference type="EMBL" id="JBIGHY010000002">
    <property type="protein sequence ID" value="MFG6413226.1"/>
    <property type="molecule type" value="Genomic_DNA"/>
</dbReference>